<keyword evidence="2" id="KW-1185">Reference proteome</keyword>
<evidence type="ECO:0000313" key="2">
    <source>
        <dbReference type="Proteomes" id="UP000599578"/>
    </source>
</evidence>
<gene>
    <name evidence="1" type="ORF">GCM10011348_04850</name>
</gene>
<dbReference type="RefSeq" id="WP_188857890.1">
    <property type="nucleotide sequence ID" value="NZ_BMLT01000001.1"/>
</dbReference>
<sequence length="134" mass="15505">MKYLLFLMVAPFTLLSYGEEEKYENLYIAVETDPGTYPCILTDSVISGKRKWEGVKTKPFSNSVVRCEFHIPEEEFLKTYEVCYFSGIVLLDNNFTSHLNCSYRYPNYFTAEVGKVDELKGINGMTCQFICKLK</sequence>
<accession>A0A917Z6P9</accession>
<proteinExistence type="predicted"/>
<organism evidence="1 2">
    <name type="scientific">Marinobacterium nitratireducens</name>
    <dbReference type="NCBI Taxonomy" id="518897"/>
    <lineage>
        <taxon>Bacteria</taxon>
        <taxon>Pseudomonadati</taxon>
        <taxon>Pseudomonadota</taxon>
        <taxon>Gammaproteobacteria</taxon>
        <taxon>Oceanospirillales</taxon>
        <taxon>Oceanospirillaceae</taxon>
        <taxon>Marinobacterium</taxon>
    </lineage>
</organism>
<protein>
    <submittedName>
        <fullName evidence="1">Uncharacterized protein</fullName>
    </submittedName>
</protein>
<comment type="caution">
    <text evidence="1">The sequence shown here is derived from an EMBL/GenBank/DDBJ whole genome shotgun (WGS) entry which is preliminary data.</text>
</comment>
<dbReference type="AlphaFoldDB" id="A0A917Z6P9"/>
<evidence type="ECO:0000313" key="1">
    <source>
        <dbReference type="EMBL" id="GGO76795.1"/>
    </source>
</evidence>
<name>A0A917Z6P9_9GAMM</name>
<dbReference type="EMBL" id="BMLT01000001">
    <property type="protein sequence ID" value="GGO76795.1"/>
    <property type="molecule type" value="Genomic_DNA"/>
</dbReference>
<reference evidence="1 2" key="1">
    <citation type="journal article" date="2014" name="Int. J. Syst. Evol. Microbiol.">
        <title>Complete genome sequence of Corynebacterium casei LMG S-19264T (=DSM 44701T), isolated from a smear-ripened cheese.</title>
        <authorList>
            <consortium name="US DOE Joint Genome Institute (JGI-PGF)"/>
            <person name="Walter F."/>
            <person name="Albersmeier A."/>
            <person name="Kalinowski J."/>
            <person name="Ruckert C."/>
        </authorList>
    </citation>
    <scope>NUCLEOTIDE SEQUENCE [LARGE SCALE GENOMIC DNA]</scope>
    <source>
        <strain evidence="1 2">CGMCC 1.7286</strain>
    </source>
</reference>
<dbReference type="Proteomes" id="UP000599578">
    <property type="component" value="Unassembled WGS sequence"/>
</dbReference>